<keyword evidence="3" id="KW-1185">Reference proteome</keyword>
<name>A0ABT1JM06_ACTCY</name>
<organism evidence="2 3">
    <name type="scientific">Actinoalloteichus caeruleus DSM 43889</name>
    <dbReference type="NCBI Taxonomy" id="1120930"/>
    <lineage>
        <taxon>Bacteria</taxon>
        <taxon>Bacillati</taxon>
        <taxon>Actinomycetota</taxon>
        <taxon>Actinomycetes</taxon>
        <taxon>Pseudonocardiales</taxon>
        <taxon>Pseudonocardiaceae</taxon>
        <taxon>Actinoalloteichus</taxon>
        <taxon>Actinoalloteichus cyanogriseus</taxon>
    </lineage>
</organism>
<dbReference type="InterPro" id="IPR027843">
    <property type="entry name" value="DUF4440"/>
</dbReference>
<dbReference type="InterPro" id="IPR032710">
    <property type="entry name" value="NTF2-like_dom_sf"/>
</dbReference>
<dbReference type="SUPFAM" id="SSF54427">
    <property type="entry name" value="NTF2-like"/>
    <property type="match status" value="1"/>
</dbReference>
<sequence>MTATDNATDPEGDTAAIRRIIEESETAYNTNDAELMVAHFAENATITTATGTRVTGRQAILDHTRAALTGFLRDQYVRYEVTDVTFPGPGLALAHKSARAATAGGELIDREPSMVATYVLVREGGRWWVTARLNTLVATWG</sequence>
<protein>
    <recommendedName>
        <fullName evidence="1">DUF4440 domain-containing protein</fullName>
    </recommendedName>
</protein>
<dbReference type="Gene3D" id="3.10.450.50">
    <property type="match status" value="1"/>
</dbReference>
<evidence type="ECO:0000313" key="2">
    <source>
        <dbReference type="EMBL" id="MCP2333564.1"/>
    </source>
</evidence>
<comment type="caution">
    <text evidence="2">The sequence shown here is derived from an EMBL/GenBank/DDBJ whole genome shotgun (WGS) entry which is preliminary data.</text>
</comment>
<accession>A0ABT1JM06</accession>
<evidence type="ECO:0000259" key="1">
    <source>
        <dbReference type="Pfam" id="PF14534"/>
    </source>
</evidence>
<gene>
    <name evidence="2" type="ORF">G443_003834</name>
</gene>
<reference evidence="2 3" key="1">
    <citation type="submission" date="2022-06" db="EMBL/GenBank/DDBJ databases">
        <title>Genomic Encyclopedia of Type Strains, Phase I: the one thousand microbial genomes (KMG-I) project.</title>
        <authorList>
            <person name="Kyrpides N."/>
        </authorList>
    </citation>
    <scope>NUCLEOTIDE SEQUENCE [LARGE SCALE GENOMIC DNA]</scope>
    <source>
        <strain evidence="2 3">DSM 43889</strain>
    </source>
</reference>
<dbReference type="EMBL" id="AUBJ02000001">
    <property type="protein sequence ID" value="MCP2333564.1"/>
    <property type="molecule type" value="Genomic_DNA"/>
</dbReference>
<feature type="domain" description="DUF4440" evidence="1">
    <location>
        <begin position="17"/>
        <end position="129"/>
    </location>
</feature>
<dbReference type="InterPro" id="IPR011944">
    <property type="entry name" value="Steroid_delta5-4_isomerase"/>
</dbReference>
<dbReference type="NCBIfam" id="TIGR02246">
    <property type="entry name" value="SgcJ/EcaC family oxidoreductase"/>
    <property type="match status" value="1"/>
</dbReference>
<evidence type="ECO:0000313" key="3">
    <source>
        <dbReference type="Proteomes" id="UP000791080"/>
    </source>
</evidence>
<proteinExistence type="predicted"/>
<dbReference type="Proteomes" id="UP000791080">
    <property type="component" value="Unassembled WGS sequence"/>
</dbReference>
<dbReference type="Pfam" id="PF14534">
    <property type="entry name" value="DUF4440"/>
    <property type="match status" value="1"/>
</dbReference>